<dbReference type="PATRIC" id="fig|324602.8.peg.3490"/>
<dbReference type="PROSITE" id="PS50970">
    <property type="entry name" value="HCY"/>
    <property type="match status" value="1"/>
</dbReference>
<dbReference type="PIRSF" id="PIRSF037505">
    <property type="entry name" value="Betaine_HMT"/>
    <property type="match status" value="1"/>
</dbReference>
<evidence type="ECO:0000256" key="2">
    <source>
        <dbReference type="ARBA" id="ARBA00022679"/>
    </source>
</evidence>
<dbReference type="InParanoid" id="A9WHG0"/>
<dbReference type="GO" id="GO:0008270">
    <property type="term" value="F:zinc ion binding"/>
    <property type="evidence" value="ECO:0007669"/>
    <property type="project" value="InterPro"/>
</dbReference>
<evidence type="ECO:0000313" key="9">
    <source>
        <dbReference type="EMBL" id="ABY36286.1"/>
    </source>
</evidence>
<name>A9WHG0_CHLAA</name>
<evidence type="ECO:0000256" key="5">
    <source>
        <dbReference type="ARBA" id="ARBA00076752"/>
    </source>
</evidence>
<keyword evidence="10" id="KW-1185">Reference proteome</keyword>
<dbReference type="PANTHER" id="PTHR46015">
    <property type="entry name" value="ZGC:172121"/>
    <property type="match status" value="1"/>
</dbReference>
<dbReference type="FunFam" id="3.20.20.330:FF:000002">
    <property type="entry name" value="Homocysteine S-methyltransferase"/>
    <property type="match status" value="1"/>
</dbReference>
<evidence type="ECO:0000313" key="10">
    <source>
        <dbReference type="Proteomes" id="UP000002008"/>
    </source>
</evidence>
<keyword evidence="2 7" id="KW-0808">Transferase</keyword>
<evidence type="ECO:0000256" key="6">
    <source>
        <dbReference type="PIRSR" id="PIRSR037505-2"/>
    </source>
</evidence>
<gene>
    <name evidence="9" type="ordered locus">Caur_3087</name>
</gene>
<dbReference type="InterPro" id="IPR051486">
    <property type="entry name" value="Hcy_S-methyltransferase"/>
</dbReference>
<dbReference type="InterPro" id="IPR036589">
    <property type="entry name" value="HCY_dom_sf"/>
</dbReference>
<dbReference type="HOGENOM" id="CLU_004914_3_2_0"/>
<protein>
    <recommendedName>
        <fullName evidence="5">S-methylmethionine:homocysteine methyltransferase</fullName>
    </recommendedName>
</protein>
<accession>A9WHG0</accession>
<dbReference type="Gene3D" id="3.20.20.330">
    <property type="entry name" value="Homocysteine-binding-like domain"/>
    <property type="match status" value="1"/>
</dbReference>
<dbReference type="FunCoup" id="A9WHG0">
    <property type="interactions" value="162"/>
</dbReference>
<evidence type="ECO:0000256" key="4">
    <source>
        <dbReference type="ARBA" id="ARBA00022833"/>
    </source>
</evidence>
<reference evidence="10" key="1">
    <citation type="journal article" date="2011" name="BMC Genomics">
        <title>Complete genome sequence of the filamentous anoxygenic phototrophic bacterium Chloroflexus aurantiacus.</title>
        <authorList>
            <person name="Tang K.H."/>
            <person name="Barry K."/>
            <person name="Chertkov O."/>
            <person name="Dalin E."/>
            <person name="Han C.S."/>
            <person name="Hauser L.J."/>
            <person name="Honchak B.M."/>
            <person name="Karbach L.E."/>
            <person name="Land M.L."/>
            <person name="Lapidus A."/>
            <person name="Larimer F.W."/>
            <person name="Mikhailova N."/>
            <person name="Pitluck S."/>
            <person name="Pierson B.K."/>
            <person name="Blankenship R.E."/>
        </authorList>
    </citation>
    <scope>NUCLEOTIDE SEQUENCE [LARGE SCALE GENOMIC DNA]</scope>
    <source>
        <strain evidence="10">ATCC 29366 / DSM 635 / J-10-fl</strain>
    </source>
</reference>
<dbReference type="Proteomes" id="UP000002008">
    <property type="component" value="Chromosome"/>
</dbReference>
<feature type="binding site" evidence="6 7">
    <location>
        <position position="235"/>
    </location>
    <ligand>
        <name>Zn(2+)</name>
        <dbReference type="ChEBI" id="CHEBI:29105"/>
    </ligand>
</feature>
<keyword evidence="3 6" id="KW-0479">Metal-binding</keyword>
<dbReference type="InterPro" id="IPR003726">
    <property type="entry name" value="HCY_dom"/>
</dbReference>
<dbReference type="PANTHER" id="PTHR46015:SF1">
    <property type="entry name" value="HOMOCYSTEINE S-METHYLTRANSFERASE-LIKE ISOFORM 1"/>
    <property type="match status" value="1"/>
</dbReference>
<evidence type="ECO:0000256" key="1">
    <source>
        <dbReference type="ARBA" id="ARBA00022603"/>
    </source>
</evidence>
<dbReference type="GO" id="GO:0008898">
    <property type="term" value="F:S-adenosylmethionine-homocysteine S-methyltransferase activity"/>
    <property type="evidence" value="ECO:0000318"/>
    <property type="project" value="GO_Central"/>
</dbReference>
<dbReference type="GO" id="GO:0033528">
    <property type="term" value="P:S-methylmethionine cycle"/>
    <property type="evidence" value="ECO:0000318"/>
    <property type="project" value="GO_Central"/>
</dbReference>
<dbReference type="InterPro" id="IPR017226">
    <property type="entry name" value="BHMT-like"/>
</dbReference>
<dbReference type="NCBIfam" id="NF007020">
    <property type="entry name" value="PRK09485.1"/>
    <property type="match status" value="1"/>
</dbReference>
<dbReference type="STRING" id="324602.Caur_3087"/>
<sequence>MLKMSSPNPITAALAQRPLLILDGALATELERRGCDLADPLWSAKVLIENPSLIQAVHADYFAAGADVAITASYQATIPGFMARGIAPDQAILLLQRSVALAQAARDQFWADPANREGRLRPLVAASVGPYGAFLHDGSEYRGNYGLSVAELIEFHRPRMAALAAARPDLFACETIPCLDEARALVALLPEFPHLTAWISFSARDGAHTAQGEPIAECAAEIAAHPQVAAIGVNCTAPRFLPDLIRAVQAVTDKPIVVYPNSGEVYDPVGQCWIGTTEIDDFVAQARQWYAMGARLIGGCCRTTPDHIRALAAWAAAGVNHD</sequence>
<comment type="cofactor">
    <cofactor evidence="6">
        <name>Zn(2+)</name>
        <dbReference type="ChEBI" id="CHEBI:29105"/>
    </cofactor>
    <text evidence="6">Binds 1 zinc ion per subunit.</text>
</comment>
<dbReference type="GO" id="GO:0032259">
    <property type="term" value="P:methylation"/>
    <property type="evidence" value="ECO:0007669"/>
    <property type="project" value="UniProtKB-KW"/>
</dbReference>
<organism evidence="9 10">
    <name type="scientific">Chloroflexus aurantiacus (strain ATCC 29366 / DSM 635 / J-10-fl)</name>
    <dbReference type="NCBI Taxonomy" id="324602"/>
    <lineage>
        <taxon>Bacteria</taxon>
        <taxon>Bacillati</taxon>
        <taxon>Chloroflexota</taxon>
        <taxon>Chloroflexia</taxon>
        <taxon>Chloroflexales</taxon>
        <taxon>Chloroflexineae</taxon>
        <taxon>Chloroflexaceae</taxon>
        <taxon>Chloroflexus</taxon>
    </lineage>
</organism>
<feature type="domain" description="Hcy-binding" evidence="8">
    <location>
        <begin position="8"/>
        <end position="315"/>
    </location>
</feature>
<evidence type="ECO:0000259" key="8">
    <source>
        <dbReference type="PROSITE" id="PS50970"/>
    </source>
</evidence>
<dbReference type="KEGG" id="cau:Caur_3087"/>
<dbReference type="EnsemblBacteria" id="ABY36286">
    <property type="protein sequence ID" value="ABY36286"/>
    <property type="gene ID" value="Caur_3087"/>
</dbReference>
<dbReference type="AlphaFoldDB" id="A9WHG0"/>
<proteinExistence type="predicted"/>
<dbReference type="DNASU" id="5827561"/>
<feature type="binding site" evidence="6 7">
    <location>
        <position position="301"/>
    </location>
    <ligand>
        <name>Zn(2+)</name>
        <dbReference type="ChEBI" id="CHEBI:29105"/>
    </ligand>
</feature>
<dbReference type="Pfam" id="PF02574">
    <property type="entry name" value="S-methyl_trans"/>
    <property type="match status" value="1"/>
</dbReference>
<dbReference type="GO" id="GO:0009086">
    <property type="term" value="P:methionine biosynthetic process"/>
    <property type="evidence" value="ECO:0000318"/>
    <property type="project" value="GO_Central"/>
</dbReference>
<dbReference type="SUPFAM" id="SSF82282">
    <property type="entry name" value="Homocysteine S-methyltransferase"/>
    <property type="match status" value="1"/>
</dbReference>
<keyword evidence="1 7" id="KW-0489">Methyltransferase</keyword>
<evidence type="ECO:0000256" key="7">
    <source>
        <dbReference type="PROSITE-ProRule" id="PRU00333"/>
    </source>
</evidence>
<keyword evidence="4 6" id="KW-0862">Zinc</keyword>
<dbReference type="EMBL" id="CP000909">
    <property type="protein sequence ID" value="ABY36286.1"/>
    <property type="molecule type" value="Genomic_DNA"/>
</dbReference>
<evidence type="ECO:0000256" key="3">
    <source>
        <dbReference type="ARBA" id="ARBA00022723"/>
    </source>
</evidence>
<dbReference type="eggNOG" id="COG2040">
    <property type="taxonomic scope" value="Bacteria"/>
</dbReference>
<feature type="binding site" evidence="6 7">
    <location>
        <position position="300"/>
    </location>
    <ligand>
        <name>Zn(2+)</name>
        <dbReference type="ChEBI" id="CHEBI:29105"/>
    </ligand>
</feature>